<dbReference type="PROSITE" id="PS51733">
    <property type="entry name" value="BPL_LPL_CATALYTIC"/>
    <property type="match status" value="1"/>
</dbReference>
<dbReference type="CDD" id="cd16442">
    <property type="entry name" value="BPL"/>
    <property type="match status" value="1"/>
</dbReference>
<keyword evidence="2" id="KW-0092">Biotin</keyword>
<protein>
    <recommendedName>
        <fullName evidence="3">biotin--[biotin carboxyl-carrier protein] ligase</fullName>
        <ecNumber evidence="3">6.3.4.15</ecNumber>
    </recommendedName>
</protein>
<feature type="domain" description="BPL/LPL catalytic" evidence="4">
    <location>
        <begin position="46"/>
        <end position="229"/>
    </location>
</feature>
<name>A0A3M0GDH3_9ACTN</name>
<dbReference type="SUPFAM" id="SSF55681">
    <property type="entry name" value="Class II aaRS and biotin synthetases"/>
    <property type="match status" value="1"/>
</dbReference>
<dbReference type="PANTHER" id="PTHR12835">
    <property type="entry name" value="BIOTIN PROTEIN LIGASE"/>
    <property type="match status" value="1"/>
</dbReference>
<organism evidence="5 6">
    <name type="scientific">Tessaracoccus antarcticus</name>
    <dbReference type="NCBI Taxonomy" id="2479848"/>
    <lineage>
        <taxon>Bacteria</taxon>
        <taxon>Bacillati</taxon>
        <taxon>Actinomycetota</taxon>
        <taxon>Actinomycetes</taxon>
        <taxon>Propionibacteriales</taxon>
        <taxon>Propionibacteriaceae</taxon>
        <taxon>Tessaracoccus</taxon>
    </lineage>
</organism>
<evidence type="ECO:0000313" key="6">
    <source>
        <dbReference type="Proteomes" id="UP000275256"/>
    </source>
</evidence>
<accession>A0A3M0GDH3</accession>
<evidence type="ECO:0000256" key="1">
    <source>
        <dbReference type="ARBA" id="ARBA00022598"/>
    </source>
</evidence>
<sequence length="295" mass="31558">MRRPRSASFPAVVWMSISMGVTLSPGRHYCGAVSSNALDPVRITALLGERSLWERVESVTSTGSTNADLAALARLGEPEGRVLVASEQTAGRGRLDRTWVSPRGASLSLSMLLKPVHEFPRWGWLSLLTGMAVASALGDIAPDPSLVQLKWPNDVLIDGGKVCGILSERIEHPTGARAVVGVGLNLELTPQELPVPTATSLSMEGFPVDPEAIVAGVLGHMERYYRLWQRSGSLAGEYRARCSSVGSELTITVAPDVVVRGRGYGVDEFGRLQVATATGLETFAVGDVVHARLHR</sequence>
<dbReference type="AlphaFoldDB" id="A0A3M0GDH3"/>
<comment type="caution">
    <text evidence="5">The sequence shown here is derived from an EMBL/GenBank/DDBJ whole genome shotgun (WGS) entry which is preliminary data.</text>
</comment>
<evidence type="ECO:0000256" key="3">
    <source>
        <dbReference type="ARBA" id="ARBA00024227"/>
    </source>
</evidence>
<evidence type="ECO:0000259" key="4">
    <source>
        <dbReference type="PROSITE" id="PS51733"/>
    </source>
</evidence>
<gene>
    <name evidence="5" type="ORF">EAX62_06840</name>
</gene>
<reference evidence="5 6" key="1">
    <citation type="submission" date="2018-10" db="EMBL/GenBank/DDBJ databases">
        <title>Tessaracoccus antarcticuss sp. nov., isolated from sediment.</title>
        <authorList>
            <person name="Zhou L.Y."/>
            <person name="Du Z.J."/>
        </authorList>
    </citation>
    <scope>NUCLEOTIDE SEQUENCE [LARGE SCALE GENOMIC DNA]</scope>
    <source>
        <strain evidence="5 6">JDX10</strain>
    </source>
</reference>
<dbReference type="InterPro" id="IPR003142">
    <property type="entry name" value="BPL_C"/>
</dbReference>
<dbReference type="Gene3D" id="3.30.930.10">
    <property type="entry name" value="Bira Bifunctional Protein, Domain 2"/>
    <property type="match status" value="1"/>
</dbReference>
<dbReference type="Proteomes" id="UP000275256">
    <property type="component" value="Unassembled WGS sequence"/>
</dbReference>
<dbReference type="InterPro" id="IPR045864">
    <property type="entry name" value="aa-tRNA-synth_II/BPL/LPL"/>
</dbReference>
<dbReference type="PANTHER" id="PTHR12835:SF5">
    <property type="entry name" value="BIOTIN--PROTEIN LIGASE"/>
    <property type="match status" value="1"/>
</dbReference>
<dbReference type="Pfam" id="PF03099">
    <property type="entry name" value="BPL_LplA_LipB"/>
    <property type="match status" value="1"/>
</dbReference>
<dbReference type="EMBL" id="REFW01000001">
    <property type="protein sequence ID" value="RMB62517.1"/>
    <property type="molecule type" value="Genomic_DNA"/>
</dbReference>
<dbReference type="Pfam" id="PF02237">
    <property type="entry name" value="BPL_C"/>
    <property type="match status" value="1"/>
</dbReference>
<evidence type="ECO:0000256" key="2">
    <source>
        <dbReference type="ARBA" id="ARBA00023267"/>
    </source>
</evidence>
<dbReference type="EC" id="6.3.4.15" evidence="3"/>
<dbReference type="InterPro" id="IPR004408">
    <property type="entry name" value="Biotin_CoA_COase_ligase"/>
</dbReference>
<dbReference type="NCBIfam" id="TIGR00121">
    <property type="entry name" value="birA_ligase"/>
    <property type="match status" value="1"/>
</dbReference>
<proteinExistence type="predicted"/>
<dbReference type="GO" id="GO:0005737">
    <property type="term" value="C:cytoplasm"/>
    <property type="evidence" value="ECO:0007669"/>
    <property type="project" value="TreeGrafter"/>
</dbReference>
<dbReference type="InterPro" id="IPR004143">
    <property type="entry name" value="BPL_LPL_catalytic"/>
</dbReference>
<keyword evidence="1 5" id="KW-0436">Ligase</keyword>
<dbReference type="GO" id="GO:0004077">
    <property type="term" value="F:biotin--[biotin carboxyl-carrier protein] ligase activity"/>
    <property type="evidence" value="ECO:0007669"/>
    <property type="project" value="UniProtKB-EC"/>
</dbReference>
<keyword evidence="6" id="KW-1185">Reference proteome</keyword>
<dbReference type="Gene3D" id="2.30.30.100">
    <property type="match status" value="1"/>
</dbReference>
<evidence type="ECO:0000313" key="5">
    <source>
        <dbReference type="EMBL" id="RMB62517.1"/>
    </source>
</evidence>